<dbReference type="Proteomes" id="UP001497457">
    <property type="component" value="Chromosome 8b"/>
</dbReference>
<evidence type="ECO:0000256" key="2">
    <source>
        <dbReference type="ARBA" id="ARBA00022737"/>
    </source>
</evidence>
<keyword evidence="3" id="KW-0862">Zinc</keyword>
<evidence type="ECO:0000259" key="4">
    <source>
        <dbReference type="PROSITE" id="PS50081"/>
    </source>
</evidence>
<organism evidence="5 6">
    <name type="scientific">Urochloa decumbens</name>
    <dbReference type="NCBI Taxonomy" id="240449"/>
    <lineage>
        <taxon>Eukaryota</taxon>
        <taxon>Viridiplantae</taxon>
        <taxon>Streptophyta</taxon>
        <taxon>Embryophyta</taxon>
        <taxon>Tracheophyta</taxon>
        <taxon>Spermatophyta</taxon>
        <taxon>Magnoliopsida</taxon>
        <taxon>Liliopsida</taxon>
        <taxon>Poales</taxon>
        <taxon>Poaceae</taxon>
        <taxon>PACMAD clade</taxon>
        <taxon>Panicoideae</taxon>
        <taxon>Panicodae</taxon>
        <taxon>Paniceae</taxon>
        <taxon>Melinidinae</taxon>
        <taxon>Urochloa</taxon>
    </lineage>
</organism>
<dbReference type="InterPro" id="IPR004146">
    <property type="entry name" value="DC1"/>
</dbReference>
<dbReference type="SMART" id="SM00109">
    <property type="entry name" value="C1"/>
    <property type="match status" value="2"/>
</dbReference>
<feature type="domain" description="Phorbol-ester/DAG-type" evidence="4">
    <location>
        <begin position="12"/>
        <end position="62"/>
    </location>
</feature>
<dbReference type="InterPro" id="IPR002219">
    <property type="entry name" value="PKC_DAG/PE"/>
</dbReference>
<dbReference type="GO" id="GO:0046872">
    <property type="term" value="F:metal ion binding"/>
    <property type="evidence" value="ECO:0007669"/>
    <property type="project" value="UniProtKB-KW"/>
</dbReference>
<dbReference type="Pfam" id="PF03107">
    <property type="entry name" value="C1_2"/>
    <property type="match status" value="1"/>
</dbReference>
<keyword evidence="1" id="KW-0479">Metal-binding</keyword>
<dbReference type="SUPFAM" id="SSF57889">
    <property type="entry name" value="Cysteine-rich domain"/>
    <property type="match status" value="2"/>
</dbReference>
<evidence type="ECO:0000313" key="5">
    <source>
        <dbReference type="EMBL" id="CAL5085530.1"/>
    </source>
</evidence>
<reference evidence="5" key="1">
    <citation type="submission" date="2024-10" db="EMBL/GenBank/DDBJ databases">
        <authorList>
            <person name="Ryan C."/>
        </authorList>
    </citation>
    <scope>NUCLEOTIDE SEQUENCE [LARGE SCALE GENOMIC DNA]</scope>
</reference>
<evidence type="ECO:0000313" key="6">
    <source>
        <dbReference type="Proteomes" id="UP001497457"/>
    </source>
</evidence>
<gene>
    <name evidence="5" type="ORF">URODEC1_LOCUS111114</name>
</gene>
<dbReference type="PANTHER" id="PTHR47841">
    <property type="entry name" value="DIACYLGLYCEROL KINASE THETA-LIKE-RELATED"/>
    <property type="match status" value="1"/>
</dbReference>
<proteinExistence type="predicted"/>
<dbReference type="InterPro" id="IPR046349">
    <property type="entry name" value="C1-like_sf"/>
</dbReference>
<dbReference type="Gene3D" id="3.30.60.20">
    <property type="match status" value="1"/>
</dbReference>
<evidence type="ECO:0000256" key="3">
    <source>
        <dbReference type="ARBA" id="ARBA00022833"/>
    </source>
</evidence>
<evidence type="ECO:0000256" key="1">
    <source>
        <dbReference type="ARBA" id="ARBA00022723"/>
    </source>
</evidence>
<keyword evidence="2" id="KW-0677">Repeat</keyword>
<dbReference type="EMBL" id="OZ075118">
    <property type="protein sequence ID" value="CAL5085530.1"/>
    <property type="molecule type" value="Genomic_DNA"/>
</dbReference>
<dbReference type="PANTHER" id="PTHR47841:SF2">
    <property type="entry name" value="OS07G0609800 PROTEIN"/>
    <property type="match status" value="1"/>
</dbReference>
<dbReference type="PROSITE" id="PS50081">
    <property type="entry name" value="ZF_DAG_PE_2"/>
    <property type="match status" value="1"/>
</dbReference>
<dbReference type="AlphaFoldDB" id="A0ABC9G1R3"/>
<sequence>MASGHRRHFTDPHMLFKEQYNGTSSHACGICGHTLAGLVGYRCNACSFDVHGTCADNFGQSVSFFAHRLSRIRGGATRSHCDLCTEECPPGSFAYRCTRCLFDVHPHCTTLPEMARSPLCAKHELRLLPSCKRSRCLSCREDLPEWHYYCPCLVRLHVACAAGGCPDGARSGAGEAQDPAARHVTSAAVTKFLLKTGWRVVIHALTGGLTAPLQHLLD</sequence>
<name>A0ABC9G1R3_9POAL</name>
<keyword evidence="6" id="KW-1185">Reference proteome</keyword>
<accession>A0ABC9G1R3</accession>
<protein>
    <recommendedName>
        <fullName evidence="4">Phorbol-ester/DAG-type domain-containing protein</fullName>
    </recommendedName>
</protein>